<dbReference type="InterPro" id="IPR051803">
    <property type="entry name" value="TA_system_RelE-like_toxin"/>
</dbReference>
<gene>
    <name evidence="3" type="primary">parE3</name>
    <name evidence="3" type="ORF">OJF2_06110</name>
</gene>
<dbReference type="PANTHER" id="PTHR33755">
    <property type="entry name" value="TOXIN PARE1-RELATED"/>
    <property type="match status" value="1"/>
</dbReference>
<name>A0A5B9VV75_9BACT</name>
<keyword evidence="2" id="KW-1277">Toxin-antitoxin system</keyword>
<dbReference type="EMBL" id="CP042997">
    <property type="protein sequence ID" value="QEH32142.1"/>
    <property type="molecule type" value="Genomic_DNA"/>
</dbReference>
<organism evidence="3 4">
    <name type="scientific">Aquisphaera giovannonii</name>
    <dbReference type="NCBI Taxonomy" id="406548"/>
    <lineage>
        <taxon>Bacteria</taxon>
        <taxon>Pseudomonadati</taxon>
        <taxon>Planctomycetota</taxon>
        <taxon>Planctomycetia</taxon>
        <taxon>Isosphaerales</taxon>
        <taxon>Isosphaeraceae</taxon>
        <taxon>Aquisphaera</taxon>
    </lineage>
</organism>
<comment type="similarity">
    <text evidence="1">Belongs to the RelE toxin family.</text>
</comment>
<proteinExistence type="inferred from homology"/>
<evidence type="ECO:0000256" key="1">
    <source>
        <dbReference type="ARBA" id="ARBA00006226"/>
    </source>
</evidence>
<protein>
    <submittedName>
        <fullName evidence="3">Toxin ParE3</fullName>
    </submittedName>
</protein>
<evidence type="ECO:0000256" key="2">
    <source>
        <dbReference type="ARBA" id="ARBA00022649"/>
    </source>
</evidence>
<dbReference type="OrthoDB" id="287917at2"/>
<dbReference type="RefSeq" id="WP_148591108.1">
    <property type="nucleotide sequence ID" value="NZ_CP042997.1"/>
</dbReference>
<dbReference type="Gene3D" id="3.30.2310.20">
    <property type="entry name" value="RelE-like"/>
    <property type="match status" value="1"/>
</dbReference>
<dbReference type="InterPro" id="IPR035093">
    <property type="entry name" value="RelE/ParE_toxin_dom_sf"/>
</dbReference>
<dbReference type="KEGG" id="agv:OJF2_06110"/>
<reference evidence="3 4" key="1">
    <citation type="submission" date="2019-08" db="EMBL/GenBank/DDBJ databases">
        <title>Deep-cultivation of Planctomycetes and their phenomic and genomic characterization uncovers novel biology.</title>
        <authorList>
            <person name="Wiegand S."/>
            <person name="Jogler M."/>
            <person name="Boedeker C."/>
            <person name="Pinto D."/>
            <person name="Vollmers J."/>
            <person name="Rivas-Marin E."/>
            <person name="Kohn T."/>
            <person name="Peeters S.H."/>
            <person name="Heuer A."/>
            <person name="Rast P."/>
            <person name="Oberbeckmann S."/>
            <person name="Bunk B."/>
            <person name="Jeske O."/>
            <person name="Meyerdierks A."/>
            <person name="Storesund J.E."/>
            <person name="Kallscheuer N."/>
            <person name="Luecker S."/>
            <person name="Lage O.M."/>
            <person name="Pohl T."/>
            <person name="Merkel B.J."/>
            <person name="Hornburger P."/>
            <person name="Mueller R.-W."/>
            <person name="Bruemmer F."/>
            <person name="Labrenz M."/>
            <person name="Spormann A.M."/>
            <person name="Op den Camp H."/>
            <person name="Overmann J."/>
            <person name="Amann R."/>
            <person name="Jetten M.S.M."/>
            <person name="Mascher T."/>
            <person name="Medema M.H."/>
            <person name="Devos D.P."/>
            <person name="Kaster A.-K."/>
            <person name="Ovreas L."/>
            <person name="Rohde M."/>
            <person name="Galperin M.Y."/>
            <person name="Jogler C."/>
        </authorList>
    </citation>
    <scope>NUCLEOTIDE SEQUENCE [LARGE SCALE GENOMIC DNA]</scope>
    <source>
        <strain evidence="3 4">OJF2</strain>
    </source>
</reference>
<dbReference type="AlphaFoldDB" id="A0A5B9VV75"/>
<sequence>MRRVTRTRQAQQDLEGILDYLDGQGSEAADRFAARFDDACELYAAHPQMGTSAREYAPDLRHFAVMNYAVFYRPAPGGIEIIRILHGARDIPTLFES</sequence>
<accession>A0A5B9VV75</accession>
<dbReference type="Proteomes" id="UP000324233">
    <property type="component" value="Chromosome"/>
</dbReference>
<keyword evidence="4" id="KW-1185">Reference proteome</keyword>
<dbReference type="InterPro" id="IPR007712">
    <property type="entry name" value="RelE/ParE_toxin"/>
</dbReference>
<dbReference type="PANTHER" id="PTHR33755:SF6">
    <property type="entry name" value="PLASMID STABILIZATION SYSTEM PROTEIN"/>
    <property type="match status" value="1"/>
</dbReference>
<dbReference type="Pfam" id="PF05016">
    <property type="entry name" value="ParE_toxin"/>
    <property type="match status" value="1"/>
</dbReference>
<evidence type="ECO:0000313" key="3">
    <source>
        <dbReference type="EMBL" id="QEH32142.1"/>
    </source>
</evidence>
<evidence type="ECO:0000313" key="4">
    <source>
        <dbReference type="Proteomes" id="UP000324233"/>
    </source>
</evidence>